<proteinExistence type="inferred from homology"/>
<organism evidence="12 13">
    <name type="scientific">Sellimonas intestinalis</name>
    <dbReference type="NCBI Taxonomy" id="1653434"/>
    <lineage>
        <taxon>Bacteria</taxon>
        <taxon>Bacillati</taxon>
        <taxon>Bacillota</taxon>
        <taxon>Clostridia</taxon>
        <taxon>Lachnospirales</taxon>
        <taxon>Lachnospiraceae</taxon>
        <taxon>Sellimonas</taxon>
    </lineage>
</organism>
<evidence type="ECO:0000256" key="2">
    <source>
        <dbReference type="ARBA" id="ARBA00005019"/>
    </source>
</evidence>
<dbReference type="EMBL" id="QVLX01000001">
    <property type="protein sequence ID" value="RGE90024.1"/>
    <property type="molecule type" value="Genomic_DNA"/>
</dbReference>
<dbReference type="GeneID" id="97192702"/>
<dbReference type="PANTHER" id="PTHR39321">
    <property type="entry name" value="NICOTINATE-NUCLEOTIDE ADENYLYLTRANSFERASE-RELATED"/>
    <property type="match status" value="1"/>
</dbReference>
<evidence type="ECO:0000256" key="6">
    <source>
        <dbReference type="ARBA" id="ARBA00022741"/>
    </source>
</evidence>
<dbReference type="HAMAP" id="MF_00244">
    <property type="entry name" value="NaMN_adenylyltr"/>
    <property type="match status" value="1"/>
</dbReference>
<keyword evidence="13" id="KW-1185">Reference proteome</keyword>
<dbReference type="OrthoDB" id="5295945at2"/>
<comment type="similarity">
    <text evidence="10">Belongs to the NadD family.</text>
</comment>
<keyword evidence="8 10" id="KW-0520">NAD</keyword>
<accession>A0A3E3K5P9</accession>
<evidence type="ECO:0000256" key="10">
    <source>
        <dbReference type="HAMAP-Rule" id="MF_00244"/>
    </source>
</evidence>
<keyword evidence="4 10" id="KW-0808">Transferase</keyword>
<dbReference type="Gene3D" id="3.40.50.620">
    <property type="entry name" value="HUPs"/>
    <property type="match status" value="1"/>
</dbReference>
<comment type="caution">
    <text evidence="12">The sequence shown here is derived from an EMBL/GenBank/DDBJ whole genome shotgun (WGS) entry which is preliminary data.</text>
</comment>
<dbReference type="GO" id="GO:0005524">
    <property type="term" value="F:ATP binding"/>
    <property type="evidence" value="ECO:0007669"/>
    <property type="project" value="UniProtKB-KW"/>
</dbReference>
<comment type="function">
    <text evidence="1 10">Catalyzes the reversible adenylation of nicotinate mononucleotide (NaMN) to nicotinic acid adenine dinucleotide (NaAD).</text>
</comment>
<evidence type="ECO:0000256" key="9">
    <source>
        <dbReference type="ARBA" id="ARBA00048721"/>
    </source>
</evidence>
<dbReference type="Pfam" id="PF01467">
    <property type="entry name" value="CTP_transf_like"/>
    <property type="match status" value="1"/>
</dbReference>
<evidence type="ECO:0000256" key="5">
    <source>
        <dbReference type="ARBA" id="ARBA00022695"/>
    </source>
</evidence>
<feature type="domain" description="Cytidyltransferase-like" evidence="11">
    <location>
        <begin position="5"/>
        <end position="174"/>
    </location>
</feature>
<dbReference type="InterPro" id="IPR005248">
    <property type="entry name" value="NadD/NMNAT"/>
</dbReference>
<dbReference type="SUPFAM" id="SSF52374">
    <property type="entry name" value="Nucleotidylyl transferase"/>
    <property type="match status" value="1"/>
</dbReference>
<evidence type="ECO:0000256" key="1">
    <source>
        <dbReference type="ARBA" id="ARBA00002324"/>
    </source>
</evidence>
<dbReference type="AlphaFoldDB" id="A0A3E3K5P9"/>
<dbReference type="GO" id="GO:0009435">
    <property type="term" value="P:NAD+ biosynthetic process"/>
    <property type="evidence" value="ECO:0007669"/>
    <property type="project" value="UniProtKB-UniRule"/>
</dbReference>
<keyword evidence="5 10" id="KW-0548">Nucleotidyltransferase</keyword>
<dbReference type="InterPro" id="IPR004821">
    <property type="entry name" value="Cyt_trans-like"/>
</dbReference>
<keyword evidence="7 10" id="KW-0067">ATP-binding</keyword>
<dbReference type="NCBIfam" id="TIGR00482">
    <property type="entry name" value="nicotinate (nicotinamide) nucleotide adenylyltransferase"/>
    <property type="match status" value="1"/>
</dbReference>
<evidence type="ECO:0000256" key="8">
    <source>
        <dbReference type="ARBA" id="ARBA00023027"/>
    </source>
</evidence>
<evidence type="ECO:0000313" key="13">
    <source>
        <dbReference type="Proteomes" id="UP000261080"/>
    </source>
</evidence>
<dbReference type="UniPathway" id="UPA00253">
    <property type="reaction ID" value="UER00332"/>
</dbReference>
<dbReference type="PANTHER" id="PTHR39321:SF3">
    <property type="entry name" value="PHOSPHOPANTETHEINE ADENYLYLTRANSFERASE"/>
    <property type="match status" value="1"/>
</dbReference>
<evidence type="ECO:0000259" key="11">
    <source>
        <dbReference type="Pfam" id="PF01467"/>
    </source>
</evidence>
<comment type="catalytic activity">
    <reaction evidence="9 10">
        <text>nicotinate beta-D-ribonucleotide + ATP + H(+) = deamido-NAD(+) + diphosphate</text>
        <dbReference type="Rhea" id="RHEA:22860"/>
        <dbReference type="ChEBI" id="CHEBI:15378"/>
        <dbReference type="ChEBI" id="CHEBI:30616"/>
        <dbReference type="ChEBI" id="CHEBI:33019"/>
        <dbReference type="ChEBI" id="CHEBI:57502"/>
        <dbReference type="ChEBI" id="CHEBI:58437"/>
        <dbReference type="EC" id="2.7.7.18"/>
    </reaction>
</comment>
<dbReference type="InterPro" id="IPR014729">
    <property type="entry name" value="Rossmann-like_a/b/a_fold"/>
</dbReference>
<dbReference type="RefSeq" id="WP_053768997.1">
    <property type="nucleotide sequence ID" value="NZ_CAUAFM010000046.1"/>
</dbReference>
<dbReference type="NCBIfam" id="NF000840">
    <property type="entry name" value="PRK00071.1-3"/>
    <property type="match status" value="1"/>
</dbReference>
<keyword evidence="3 10" id="KW-0662">Pyridine nucleotide biosynthesis</keyword>
<evidence type="ECO:0000256" key="4">
    <source>
        <dbReference type="ARBA" id="ARBA00022679"/>
    </source>
</evidence>
<sequence>MKTGIMGGTFNPIHNGHLILAEHVMEEFGLDEIWFMPNGNPPHKRPEQTGIRTGDRLAMVKLAIEGIPRFFLQTYEAEKRTVSYSYGTMEHLREACPERTFYYIIGADSLFQVETWKHPERFLRSCTMIAAKREHRETDDALESQIRHLKERYKTVILFSRAPVFEVSSSKIREMVKRGEDIHHLVPPSVASYIYNHHLYREDIEVEQRNS</sequence>
<protein>
    <recommendedName>
        <fullName evidence="10">Probable nicotinate-nucleotide adenylyltransferase</fullName>
        <ecNumber evidence="10">2.7.7.18</ecNumber>
    </recommendedName>
    <alternativeName>
        <fullName evidence="10">Deamido-NAD(+) diphosphorylase</fullName>
    </alternativeName>
    <alternativeName>
        <fullName evidence="10">Deamido-NAD(+) pyrophosphorylase</fullName>
    </alternativeName>
    <alternativeName>
        <fullName evidence="10">Nicotinate mononucleotide adenylyltransferase</fullName>
        <shortName evidence="10">NaMN adenylyltransferase</shortName>
    </alternativeName>
</protein>
<name>A0A3E3K5P9_9FIRM</name>
<reference evidence="12 13" key="1">
    <citation type="submission" date="2018-08" db="EMBL/GenBank/DDBJ databases">
        <title>A genome reference for cultivated species of the human gut microbiota.</title>
        <authorList>
            <person name="Zou Y."/>
            <person name="Xue W."/>
            <person name="Luo G."/>
        </authorList>
    </citation>
    <scope>NUCLEOTIDE SEQUENCE [LARGE SCALE GENOMIC DNA]</scope>
    <source>
        <strain evidence="12 13">AF37-2AT</strain>
    </source>
</reference>
<evidence type="ECO:0000313" key="12">
    <source>
        <dbReference type="EMBL" id="RGE90024.1"/>
    </source>
</evidence>
<evidence type="ECO:0000256" key="3">
    <source>
        <dbReference type="ARBA" id="ARBA00022642"/>
    </source>
</evidence>
<comment type="pathway">
    <text evidence="2 10">Cofactor biosynthesis; NAD(+) biosynthesis; deamido-NAD(+) from nicotinate D-ribonucleotide: step 1/1.</text>
</comment>
<dbReference type="Proteomes" id="UP000261080">
    <property type="component" value="Unassembled WGS sequence"/>
</dbReference>
<evidence type="ECO:0000256" key="7">
    <source>
        <dbReference type="ARBA" id="ARBA00022840"/>
    </source>
</evidence>
<dbReference type="EC" id="2.7.7.18" evidence="10"/>
<dbReference type="GO" id="GO:0004515">
    <property type="term" value="F:nicotinate-nucleotide adenylyltransferase activity"/>
    <property type="evidence" value="ECO:0007669"/>
    <property type="project" value="UniProtKB-UniRule"/>
</dbReference>
<keyword evidence="6 10" id="KW-0547">Nucleotide-binding</keyword>
<dbReference type="CDD" id="cd02165">
    <property type="entry name" value="NMNAT"/>
    <property type="match status" value="1"/>
</dbReference>
<gene>
    <name evidence="10 12" type="primary">nadD</name>
    <name evidence="12" type="ORF">DW016_01835</name>
</gene>
<dbReference type="NCBIfam" id="TIGR00125">
    <property type="entry name" value="cyt_tran_rel"/>
    <property type="match status" value="1"/>
</dbReference>